<sequence length="279" mass="30572">MTVTDDHLKALSSQRVNGLGQLSLQFRDGRTRIAKLYQEGAAKIRMPRTLVDPLEAILINTSGGLTGGDRLRWDVELSENASAVVTTQACERIYRSGGGEARIATSLKLAKGTRLAWLPQETILFNRSALTRRLDIEMEKGADLLVVEANVFGRLAMGETVERALFHDRWRVRLEGRLVHAEELRLGPDVAEQLQARAVANGALAIATVLMVSDQAERHLDAARVIVGDDGGCSLVDANRASKLIIRLIAPDSYELRKRLVPLLALLNGKAGLPKVWSI</sequence>
<comment type="function">
    <text evidence="4">Required for maturation of urease via the functional incorporation of the urease nickel metallocenter.</text>
</comment>
<dbReference type="eggNOG" id="COG0829">
    <property type="taxonomic scope" value="Bacteria"/>
</dbReference>
<evidence type="ECO:0000313" key="5">
    <source>
        <dbReference type="EMBL" id="OYR08197.1"/>
    </source>
</evidence>
<keyword evidence="4" id="KW-0996">Nickel insertion</keyword>
<keyword evidence="3 4" id="KW-0143">Chaperone</keyword>
<evidence type="ECO:0000256" key="1">
    <source>
        <dbReference type="ARBA" id="ARBA00007177"/>
    </source>
</evidence>
<protein>
    <recommendedName>
        <fullName evidence="4">Urease accessory protein UreD</fullName>
    </recommendedName>
</protein>
<evidence type="ECO:0000256" key="4">
    <source>
        <dbReference type="HAMAP-Rule" id="MF_01384"/>
    </source>
</evidence>
<keyword evidence="6" id="KW-1185">Reference proteome</keyword>
<dbReference type="Pfam" id="PF01774">
    <property type="entry name" value="UreD"/>
    <property type="match status" value="1"/>
</dbReference>
<proteinExistence type="inferred from homology"/>
<dbReference type="OrthoDB" id="9798842at2"/>
<dbReference type="PANTHER" id="PTHR33643">
    <property type="entry name" value="UREASE ACCESSORY PROTEIN D"/>
    <property type="match status" value="1"/>
</dbReference>
<dbReference type="Proteomes" id="UP000216345">
    <property type="component" value="Unassembled WGS sequence"/>
</dbReference>
<accession>A0A256F021</accession>
<dbReference type="PANTHER" id="PTHR33643:SF1">
    <property type="entry name" value="UREASE ACCESSORY PROTEIN D"/>
    <property type="match status" value="1"/>
</dbReference>
<comment type="similarity">
    <text evidence="1 4">Belongs to the UreD family.</text>
</comment>
<dbReference type="RefSeq" id="WP_094579394.1">
    <property type="nucleotide sequence ID" value="NZ_JBHEEL010000005.1"/>
</dbReference>
<evidence type="ECO:0000256" key="2">
    <source>
        <dbReference type="ARBA" id="ARBA00022490"/>
    </source>
</evidence>
<evidence type="ECO:0000313" key="6">
    <source>
        <dbReference type="Proteomes" id="UP000216345"/>
    </source>
</evidence>
<dbReference type="HAMAP" id="MF_01384">
    <property type="entry name" value="UreD"/>
    <property type="match status" value="1"/>
</dbReference>
<evidence type="ECO:0000256" key="3">
    <source>
        <dbReference type="ARBA" id="ARBA00023186"/>
    </source>
</evidence>
<keyword evidence="2 4" id="KW-0963">Cytoplasm</keyword>
<dbReference type="AlphaFoldDB" id="A0A256F021"/>
<dbReference type="EMBL" id="NNRK01000035">
    <property type="protein sequence ID" value="OYR08197.1"/>
    <property type="molecule type" value="Genomic_DNA"/>
</dbReference>
<dbReference type="GO" id="GO:0005737">
    <property type="term" value="C:cytoplasm"/>
    <property type="evidence" value="ECO:0007669"/>
    <property type="project" value="UniProtKB-SubCell"/>
</dbReference>
<name>A0A256F021_9HYPH</name>
<organism evidence="5 6">
    <name type="scientific">Brucella rhizosphaerae</name>
    <dbReference type="NCBI Taxonomy" id="571254"/>
    <lineage>
        <taxon>Bacteria</taxon>
        <taxon>Pseudomonadati</taxon>
        <taxon>Pseudomonadota</taxon>
        <taxon>Alphaproteobacteria</taxon>
        <taxon>Hyphomicrobiales</taxon>
        <taxon>Brucellaceae</taxon>
        <taxon>Brucella/Ochrobactrum group</taxon>
        <taxon>Brucella</taxon>
    </lineage>
</organism>
<comment type="caution">
    <text evidence="5">The sequence shown here is derived from an EMBL/GenBank/DDBJ whole genome shotgun (WGS) entry which is preliminary data.</text>
</comment>
<comment type="subunit">
    <text evidence="4">UreD, UreF and UreG form a complex that acts as a GTP-hydrolysis-dependent molecular chaperone, activating the urease apoprotein by helping to assemble the nickel containing metallocenter of UreC. The UreE protein probably delivers the nickel.</text>
</comment>
<reference evidence="5 6" key="1">
    <citation type="submission" date="2017-07" db="EMBL/GenBank/DDBJ databases">
        <title>Phylogenetic study on the rhizospheric bacterium Ochrobactrum sp. A44.</title>
        <authorList>
            <person name="Krzyzanowska D.M."/>
            <person name="Ossowicki A."/>
            <person name="Rajewska M."/>
            <person name="Maciag T."/>
            <person name="Kaczynski Z."/>
            <person name="Czerwicka M."/>
            <person name="Jafra S."/>
        </authorList>
    </citation>
    <scope>NUCLEOTIDE SEQUENCE [LARGE SCALE GENOMIC DNA]</scope>
    <source>
        <strain evidence="5 6">PR17</strain>
    </source>
</reference>
<comment type="subcellular location">
    <subcellularLocation>
        <location evidence="4">Cytoplasm</location>
    </subcellularLocation>
</comment>
<gene>
    <name evidence="4" type="primary">ureD</name>
    <name evidence="5" type="ORF">CEV32_2910</name>
</gene>
<dbReference type="InterPro" id="IPR002669">
    <property type="entry name" value="UreD"/>
</dbReference>
<dbReference type="GO" id="GO:0016151">
    <property type="term" value="F:nickel cation binding"/>
    <property type="evidence" value="ECO:0007669"/>
    <property type="project" value="UniProtKB-UniRule"/>
</dbReference>